<dbReference type="PANTHER" id="PTHR12949">
    <property type="entry name" value="RNA POLYMERASE III DNA DIRECTED -RELATED"/>
    <property type="match status" value="1"/>
</dbReference>
<feature type="domain" description="RNA polymerase III subunit RPC82-related helix-turn-helix" evidence="12">
    <location>
        <begin position="8"/>
        <end position="65"/>
    </location>
</feature>
<dbReference type="GO" id="GO:0005666">
    <property type="term" value="C:RNA polymerase III complex"/>
    <property type="evidence" value="ECO:0007669"/>
    <property type="project" value="UniProtKB-UniRule"/>
</dbReference>
<evidence type="ECO:0000259" key="11">
    <source>
        <dbReference type="Pfam" id="PF05645"/>
    </source>
</evidence>
<dbReference type="Proteomes" id="UP001152803">
    <property type="component" value="Unassembled WGS sequence"/>
</dbReference>
<dbReference type="GO" id="GO:0006351">
    <property type="term" value="P:DNA-templated transcription"/>
    <property type="evidence" value="ECO:0007669"/>
    <property type="project" value="InterPro"/>
</dbReference>
<comment type="function">
    <text evidence="9">DNA-dependent RNA polymerase catalyzes the transcription of DNA into RNA using the four ribonucleoside triphosphates as substrates. Specific core component of RNA polymerase III which synthesizes small RNAs, such as 5S rRNA and tRNAs.</text>
</comment>
<evidence type="ECO:0000259" key="12">
    <source>
        <dbReference type="Pfam" id="PF08221"/>
    </source>
</evidence>
<dbReference type="Pfam" id="PF05645">
    <property type="entry name" value="RNA_pol_Rpc82"/>
    <property type="match status" value="1"/>
</dbReference>
<feature type="domain" description="RNA polymerase III Rpc82 C -terminal" evidence="11">
    <location>
        <begin position="150"/>
        <end position="352"/>
    </location>
</feature>
<accession>A0A9Q1E1H7</accession>
<comment type="caution">
    <text evidence="14">The sequence shown here is derived from an EMBL/GenBank/DDBJ whole genome shotgun (WGS) entry which is preliminary data.</text>
</comment>
<dbReference type="Pfam" id="PF20912">
    <property type="entry name" value="RPC3_helical"/>
    <property type="match status" value="1"/>
</dbReference>
<proteinExistence type="inferred from homology"/>
<dbReference type="EMBL" id="JAFJMO010000001">
    <property type="protein sequence ID" value="KAJ8287903.1"/>
    <property type="molecule type" value="Genomic_DNA"/>
</dbReference>
<evidence type="ECO:0000256" key="10">
    <source>
        <dbReference type="SAM" id="MobiDB-lite"/>
    </source>
</evidence>
<evidence type="ECO:0000313" key="14">
    <source>
        <dbReference type="EMBL" id="KAJ8287903.1"/>
    </source>
</evidence>
<keyword evidence="15" id="KW-1185">Reference proteome</keyword>
<keyword evidence="7 9" id="KW-0804">Transcription</keyword>
<dbReference type="FunFam" id="1.10.10.10:FF:000256">
    <property type="entry name" value="DNA-directed RNA polymerase III subunit RPC3"/>
    <property type="match status" value="1"/>
</dbReference>
<evidence type="ECO:0000313" key="15">
    <source>
        <dbReference type="Proteomes" id="UP001152803"/>
    </source>
</evidence>
<evidence type="ECO:0000256" key="3">
    <source>
        <dbReference type="ARBA" id="ARBA00007206"/>
    </source>
</evidence>
<dbReference type="InterPro" id="IPR055207">
    <property type="entry name" value="POLR3C_WHD"/>
</dbReference>
<dbReference type="FunFam" id="1.10.10.10:FF:000218">
    <property type="entry name" value="DNA-directed RNA polymerase III subunit RPC3"/>
    <property type="match status" value="1"/>
</dbReference>
<keyword evidence="6 9" id="KW-0240">DNA-directed RNA polymerase</keyword>
<evidence type="ECO:0000256" key="1">
    <source>
        <dbReference type="ARBA" id="ARBA00004123"/>
    </source>
</evidence>
<feature type="compositionally biased region" description="Low complexity" evidence="10">
    <location>
        <begin position="171"/>
        <end position="184"/>
    </location>
</feature>
<comment type="similarity">
    <text evidence="2">Belongs to the RNA polymerase beta chain family.</text>
</comment>
<dbReference type="InterPro" id="IPR036388">
    <property type="entry name" value="WH-like_DNA-bd_sf"/>
</dbReference>
<evidence type="ECO:0000259" key="13">
    <source>
        <dbReference type="Pfam" id="PF22536"/>
    </source>
</evidence>
<evidence type="ECO:0000256" key="9">
    <source>
        <dbReference type="RuleBase" id="RU367076"/>
    </source>
</evidence>
<evidence type="ECO:0000256" key="2">
    <source>
        <dbReference type="ARBA" id="ARBA00006835"/>
    </source>
</evidence>
<evidence type="ECO:0000256" key="6">
    <source>
        <dbReference type="ARBA" id="ARBA00022478"/>
    </source>
</evidence>
<protein>
    <recommendedName>
        <fullName evidence="5 9">DNA-directed RNA polymerase III subunit RPC3</fullName>
        <shortName evidence="9">RNA polymerase III subunit C3</shortName>
    </recommendedName>
</protein>
<gene>
    <name evidence="14" type="ORF">COCON_G00005620</name>
</gene>
<evidence type="ECO:0000256" key="7">
    <source>
        <dbReference type="ARBA" id="ARBA00023163"/>
    </source>
</evidence>
<dbReference type="InterPro" id="IPR013197">
    <property type="entry name" value="RNA_pol_III_RPC82-rel_HTH"/>
</dbReference>
<reference evidence="14" key="1">
    <citation type="journal article" date="2023" name="Science">
        <title>Genome structures resolve the early diversification of teleost fishes.</title>
        <authorList>
            <person name="Parey E."/>
            <person name="Louis A."/>
            <person name="Montfort J."/>
            <person name="Bouchez O."/>
            <person name="Roques C."/>
            <person name="Iampietro C."/>
            <person name="Lluch J."/>
            <person name="Castinel A."/>
            <person name="Donnadieu C."/>
            <person name="Desvignes T."/>
            <person name="Floi Bucao C."/>
            <person name="Jouanno E."/>
            <person name="Wen M."/>
            <person name="Mejri S."/>
            <person name="Dirks R."/>
            <person name="Jansen H."/>
            <person name="Henkel C."/>
            <person name="Chen W.J."/>
            <person name="Zahm M."/>
            <person name="Cabau C."/>
            <person name="Klopp C."/>
            <person name="Thompson A.W."/>
            <person name="Robinson-Rechavi M."/>
            <person name="Braasch I."/>
            <person name="Lecointre G."/>
            <person name="Bobe J."/>
            <person name="Postlethwait J.H."/>
            <person name="Berthelot C."/>
            <person name="Roest Crollius H."/>
            <person name="Guiguen Y."/>
        </authorList>
    </citation>
    <scope>NUCLEOTIDE SEQUENCE</scope>
    <source>
        <strain evidence="14">Concon-B</strain>
    </source>
</reference>
<dbReference type="AlphaFoldDB" id="A0A9Q1E1H7"/>
<dbReference type="OrthoDB" id="272392at2759"/>
<comment type="subunit">
    <text evidence="4 9">Component of the RNA polymerase III (Pol III) complex consisting of 17 subunits.</text>
</comment>
<sequence>MTQQEVRLCGLLLQEHFGEVVEKVAVHLLRTGAQTLRGIAQETSTPLDLVKKSLCVLAQHGMCEFRRGRRGPAGAVEYLATSERILRILRYPRYIYTAKTLYGDTGELIVEEVLQRGHMTMSGSVKTVADRLTHNMEEGRSMDYSEVVTAFSKLVETHFIQRCPPVADVGAAPPAAGPGAQAAPAAPPSPADSHPERYTLPHVKLTGRGKRRHPSEESEGEQRGAKRAKMDTSESSGDTGIYWQVNFDRFHQHFRDQAIVSAVASKLDQTSSEIVRTMLRMSEVTTTPTAACTQPLSANEIFRALPPSYSITRPVLEQYLSLLVDDPMEFVGKSGESGGGMYVVNLHKALATLSRATLESVVQERFGSRSARIFRLLLRKRHLEQKQVEDFAMIPAKEAKDMLYTLLSENLVQLQEIPKTPDHAPSRTFYLYTVNPLPTARLLLQHCYKAVGNLMERRQYETKENKRLLEKSQRIEAILASLQASGAEPSQLTEVEEMITAPERQQLQALRHHVNKLDSSENQVDETIFLLESYINSTQTSR</sequence>
<dbReference type="InterPro" id="IPR008806">
    <property type="entry name" value="RNA_pol_III_Rpc82_C"/>
</dbReference>
<comment type="similarity">
    <text evidence="3 9">Belongs to the eukaryotic RPC3/POLR3C RNA polymerase subunit family.</text>
</comment>
<dbReference type="Pfam" id="PF22536">
    <property type="entry name" value="WHD_POLR3C"/>
    <property type="match status" value="1"/>
</dbReference>
<dbReference type="Gene3D" id="6.10.140.1450">
    <property type="match status" value="1"/>
</dbReference>
<dbReference type="SUPFAM" id="SSF46785">
    <property type="entry name" value="Winged helix' DNA-binding domain"/>
    <property type="match status" value="1"/>
</dbReference>
<evidence type="ECO:0000256" key="8">
    <source>
        <dbReference type="ARBA" id="ARBA00023242"/>
    </source>
</evidence>
<dbReference type="GO" id="GO:0003697">
    <property type="term" value="F:single-stranded DNA binding"/>
    <property type="evidence" value="ECO:0007669"/>
    <property type="project" value="UniProtKB-UniRule"/>
</dbReference>
<evidence type="ECO:0000256" key="5">
    <source>
        <dbReference type="ARBA" id="ARBA00016689"/>
    </source>
</evidence>
<dbReference type="InterPro" id="IPR036390">
    <property type="entry name" value="WH_DNA-bd_sf"/>
</dbReference>
<name>A0A9Q1E1H7_CONCO</name>
<dbReference type="FunFam" id="1.10.10.10:FF:000262">
    <property type="entry name" value="DNA-directed RNA polymerase III subunit RPC3"/>
    <property type="match status" value="1"/>
</dbReference>
<dbReference type="Gene3D" id="1.10.10.10">
    <property type="entry name" value="Winged helix-like DNA-binding domain superfamily/Winged helix DNA-binding domain"/>
    <property type="match status" value="4"/>
</dbReference>
<dbReference type="FunFam" id="1.10.10.10:FF:000199">
    <property type="entry name" value="DNA-directed RNA polymerase III subunit RPC3"/>
    <property type="match status" value="1"/>
</dbReference>
<feature type="compositionally biased region" description="Basic and acidic residues" evidence="10">
    <location>
        <begin position="214"/>
        <end position="232"/>
    </location>
</feature>
<feature type="region of interest" description="Disordered" evidence="10">
    <location>
        <begin position="171"/>
        <end position="237"/>
    </location>
</feature>
<evidence type="ECO:0000256" key="4">
    <source>
        <dbReference type="ARBA" id="ARBA00011206"/>
    </source>
</evidence>
<organism evidence="14 15">
    <name type="scientific">Conger conger</name>
    <name type="common">Conger eel</name>
    <name type="synonym">Muraena conger</name>
    <dbReference type="NCBI Taxonomy" id="82655"/>
    <lineage>
        <taxon>Eukaryota</taxon>
        <taxon>Metazoa</taxon>
        <taxon>Chordata</taxon>
        <taxon>Craniata</taxon>
        <taxon>Vertebrata</taxon>
        <taxon>Euteleostomi</taxon>
        <taxon>Actinopterygii</taxon>
        <taxon>Neopterygii</taxon>
        <taxon>Teleostei</taxon>
        <taxon>Anguilliformes</taxon>
        <taxon>Congridae</taxon>
        <taxon>Conger</taxon>
    </lineage>
</organism>
<keyword evidence="8 9" id="KW-0539">Nucleus</keyword>
<dbReference type="PANTHER" id="PTHR12949:SF0">
    <property type="entry name" value="DNA-DIRECTED RNA POLYMERASE III SUBUNIT RPC3"/>
    <property type="match status" value="1"/>
</dbReference>
<dbReference type="InterPro" id="IPR039748">
    <property type="entry name" value="RPC3"/>
</dbReference>
<dbReference type="Pfam" id="PF08221">
    <property type="entry name" value="HTH_9"/>
    <property type="match status" value="1"/>
</dbReference>
<comment type="subcellular location">
    <subcellularLocation>
        <location evidence="1 9">Nucleus</location>
    </subcellularLocation>
</comment>
<feature type="domain" description="DNA-directed RNA polymerase III subunit RPC3 winged-helix" evidence="13">
    <location>
        <begin position="358"/>
        <end position="434"/>
    </location>
</feature>